<name>A0A9X1YDM9_9PROT</name>
<evidence type="ECO:0000313" key="2">
    <source>
        <dbReference type="EMBL" id="MCK8788226.1"/>
    </source>
</evidence>
<feature type="domain" description="DNA primase/polymerase bifunctional N-terminal" evidence="1">
    <location>
        <begin position="7"/>
        <end position="172"/>
    </location>
</feature>
<keyword evidence="3" id="KW-1185">Reference proteome</keyword>
<reference evidence="2" key="1">
    <citation type="submission" date="2022-04" db="EMBL/GenBank/DDBJ databases">
        <title>Roseomonas acroporae sp. nov., isolated from coral Acropora digitifera.</title>
        <authorList>
            <person name="Sun H."/>
        </authorList>
    </citation>
    <scope>NUCLEOTIDE SEQUENCE</scope>
    <source>
        <strain evidence="2">NAR14</strain>
    </source>
</reference>
<organism evidence="2 3">
    <name type="scientific">Roseomonas acroporae</name>
    <dbReference type="NCBI Taxonomy" id="2937791"/>
    <lineage>
        <taxon>Bacteria</taxon>
        <taxon>Pseudomonadati</taxon>
        <taxon>Pseudomonadota</taxon>
        <taxon>Alphaproteobacteria</taxon>
        <taxon>Acetobacterales</taxon>
        <taxon>Roseomonadaceae</taxon>
        <taxon>Roseomonas</taxon>
    </lineage>
</organism>
<protein>
    <submittedName>
        <fullName evidence="2">Bifunctional DNA primase/polymerase</fullName>
    </submittedName>
</protein>
<dbReference type="SUPFAM" id="SSF56747">
    <property type="entry name" value="Prim-pol domain"/>
    <property type="match status" value="1"/>
</dbReference>
<dbReference type="SMART" id="SM00943">
    <property type="entry name" value="Prim-Pol"/>
    <property type="match status" value="1"/>
</dbReference>
<dbReference type="EMBL" id="JALPRX010000224">
    <property type="protein sequence ID" value="MCK8788226.1"/>
    <property type="molecule type" value="Genomic_DNA"/>
</dbReference>
<dbReference type="RefSeq" id="WP_248670268.1">
    <property type="nucleotide sequence ID" value="NZ_JALPRX010000224.1"/>
</dbReference>
<dbReference type="AlphaFoldDB" id="A0A9X1YDM9"/>
<dbReference type="InterPro" id="IPR015330">
    <property type="entry name" value="DNA_primase/pol_bifunc_N"/>
</dbReference>
<dbReference type="Pfam" id="PF09250">
    <property type="entry name" value="Prim-Pol"/>
    <property type="match status" value="1"/>
</dbReference>
<proteinExistence type="predicted"/>
<gene>
    <name evidence="2" type="ORF">M0638_28145</name>
</gene>
<sequence>MSLNPDLERLALIGWRLVPQTPKTRKGYWAGYRGDATHDLDTIERWQHDYPRANWCVATGPVSRVWVLDVDVPSAGHAADGVAALRSLIEKHGPLPERPTGRSGSGGYALVFRWTDDAPTRSRTGWPAAGLDVRSHRVVQTIAPSIHRHTGRPYKWVVAPWEMAAPPAPRWLLEACAPPPEPKLPPRPMLPTTDKAMRRLDRACVEVVGAVSGTRNATLNKQAFAVGRWLGAGLLGEHEVVGALYAAARHAGLEDLEARDTIRSGLTAGAARPVEARFA</sequence>
<comment type="caution">
    <text evidence="2">The sequence shown here is derived from an EMBL/GenBank/DDBJ whole genome shotgun (WGS) entry which is preliminary data.</text>
</comment>
<dbReference type="CDD" id="cd04859">
    <property type="entry name" value="Prim_Pol"/>
    <property type="match status" value="1"/>
</dbReference>
<dbReference type="Proteomes" id="UP001139516">
    <property type="component" value="Unassembled WGS sequence"/>
</dbReference>
<evidence type="ECO:0000313" key="3">
    <source>
        <dbReference type="Proteomes" id="UP001139516"/>
    </source>
</evidence>
<accession>A0A9X1YDM9</accession>
<evidence type="ECO:0000259" key="1">
    <source>
        <dbReference type="SMART" id="SM00943"/>
    </source>
</evidence>